<dbReference type="Gene3D" id="3.40.50.10740">
    <property type="entry name" value="Class I glutamine amidotransferase-like"/>
    <property type="match status" value="1"/>
</dbReference>
<evidence type="ECO:0000313" key="10">
    <source>
        <dbReference type="EMBL" id="NEY80750.1"/>
    </source>
</evidence>
<evidence type="ECO:0000256" key="6">
    <source>
        <dbReference type="PIRSR" id="PIRSR028757-1"/>
    </source>
</evidence>
<feature type="active site" description="Charge relay system" evidence="6">
    <location>
        <position position="247"/>
    </location>
</feature>
<dbReference type="EMBL" id="JAAIWN010000006">
    <property type="protein sequence ID" value="NEY80750.1"/>
    <property type="molecule type" value="Genomic_DNA"/>
</dbReference>
<feature type="active site" description="Nucleophile" evidence="6">
    <location>
        <position position="112"/>
    </location>
</feature>
<gene>
    <name evidence="10" type="ORF">G4D64_04260</name>
    <name evidence="9" type="ORF">H1Z61_04295</name>
</gene>
<keyword evidence="5" id="KW-0720">Serine protease</keyword>
<dbReference type="GO" id="GO:0004180">
    <property type="term" value="F:carboxypeptidase activity"/>
    <property type="evidence" value="ECO:0007669"/>
    <property type="project" value="UniProtKB-KW"/>
</dbReference>
<evidence type="ECO:0000256" key="2">
    <source>
        <dbReference type="ARBA" id="ARBA00022645"/>
    </source>
</evidence>
<dbReference type="PIRSF" id="PIRSF028757">
    <property type="entry name" value="LD-carboxypeptidase"/>
    <property type="match status" value="1"/>
</dbReference>
<keyword evidence="2 10" id="KW-0121">Carboxypeptidase</keyword>
<dbReference type="InterPro" id="IPR040921">
    <property type="entry name" value="Peptidase_S66C"/>
</dbReference>
<evidence type="ECO:0000259" key="7">
    <source>
        <dbReference type="Pfam" id="PF02016"/>
    </source>
</evidence>
<dbReference type="GO" id="GO:0008236">
    <property type="term" value="F:serine-type peptidase activity"/>
    <property type="evidence" value="ECO:0007669"/>
    <property type="project" value="UniProtKB-KW"/>
</dbReference>
<reference evidence="9 12" key="2">
    <citation type="submission" date="2020-07" db="EMBL/GenBank/DDBJ databases">
        <authorList>
            <person name="Feng H."/>
        </authorList>
    </citation>
    <scope>NUCLEOTIDE SEQUENCE [LARGE SCALE GENOMIC DNA]</scope>
    <source>
        <strain evidence="12">s-12</strain>
        <strain evidence="9">S-12</strain>
    </source>
</reference>
<dbReference type="RefSeq" id="WP_163240454.1">
    <property type="nucleotide sequence ID" value="NZ_JAAIWN010000006.1"/>
</dbReference>
<dbReference type="InterPro" id="IPR027478">
    <property type="entry name" value="LdcA_N"/>
</dbReference>
<evidence type="ECO:0000259" key="8">
    <source>
        <dbReference type="Pfam" id="PF17676"/>
    </source>
</evidence>
<dbReference type="InterPro" id="IPR003507">
    <property type="entry name" value="S66_fam"/>
</dbReference>
<keyword evidence="3" id="KW-0645">Protease</keyword>
<comment type="similarity">
    <text evidence="1">Belongs to the peptidase S66 family.</text>
</comment>
<accession>A0A6B3VR28</accession>
<dbReference type="InterPro" id="IPR027461">
    <property type="entry name" value="Carboxypeptidase_A_C_sf"/>
</dbReference>
<proteinExistence type="inferred from homology"/>
<evidence type="ECO:0000313" key="11">
    <source>
        <dbReference type="Proteomes" id="UP000472971"/>
    </source>
</evidence>
<feature type="domain" description="LD-carboxypeptidase C-terminal" evidence="8">
    <location>
        <begin position="207"/>
        <end position="329"/>
    </location>
</feature>
<keyword evidence="4" id="KW-0378">Hydrolase</keyword>
<dbReference type="AlphaFoldDB" id="A0A6B3VR28"/>
<dbReference type="InterPro" id="IPR040449">
    <property type="entry name" value="Peptidase_S66_N"/>
</dbReference>
<feature type="active site" description="Charge relay system" evidence="6">
    <location>
        <position position="314"/>
    </location>
</feature>
<dbReference type="PANTHER" id="PTHR30237">
    <property type="entry name" value="MURAMOYLTETRAPEPTIDE CARBOXYPEPTIDASE"/>
    <property type="match status" value="1"/>
</dbReference>
<organism evidence="10 11">
    <name type="scientific">Bacillus aquiflavi</name>
    <dbReference type="NCBI Taxonomy" id="2672567"/>
    <lineage>
        <taxon>Bacteria</taxon>
        <taxon>Bacillati</taxon>
        <taxon>Bacillota</taxon>
        <taxon>Bacilli</taxon>
        <taxon>Bacillales</taxon>
        <taxon>Bacillaceae</taxon>
        <taxon>Bacillus</taxon>
    </lineage>
</organism>
<evidence type="ECO:0000256" key="4">
    <source>
        <dbReference type="ARBA" id="ARBA00022801"/>
    </source>
</evidence>
<evidence type="ECO:0000256" key="3">
    <source>
        <dbReference type="ARBA" id="ARBA00022670"/>
    </source>
</evidence>
<evidence type="ECO:0000256" key="1">
    <source>
        <dbReference type="ARBA" id="ARBA00010233"/>
    </source>
</evidence>
<dbReference type="SUPFAM" id="SSF52317">
    <property type="entry name" value="Class I glutamine amidotransferase-like"/>
    <property type="match status" value="1"/>
</dbReference>
<dbReference type="CDD" id="cd07062">
    <property type="entry name" value="Peptidase_S66_mccF_like"/>
    <property type="match status" value="1"/>
</dbReference>
<dbReference type="GO" id="GO:0006508">
    <property type="term" value="P:proteolysis"/>
    <property type="evidence" value="ECO:0007669"/>
    <property type="project" value="UniProtKB-KW"/>
</dbReference>
<dbReference type="EMBL" id="JACEIO010000006">
    <property type="protein sequence ID" value="MBA4536382.1"/>
    <property type="molecule type" value="Genomic_DNA"/>
</dbReference>
<comment type="caution">
    <text evidence="10">The sequence shown here is derived from an EMBL/GenBank/DDBJ whole genome shotgun (WGS) entry which is preliminary data.</text>
</comment>
<evidence type="ECO:0000256" key="5">
    <source>
        <dbReference type="ARBA" id="ARBA00022825"/>
    </source>
</evidence>
<dbReference type="SUPFAM" id="SSF141986">
    <property type="entry name" value="LD-carboxypeptidase A C-terminal domain-like"/>
    <property type="match status" value="1"/>
</dbReference>
<reference evidence="10 11" key="1">
    <citation type="submission" date="2020-02" db="EMBL/GenBank/DDBJ databases">
        <title>Bacillus aquiflavi sp. nov., isolated from yellow water of strong flavor Chinese baijiu in Yibin region of China.</title>
        <authorList>
            <person name="Xie J."/>
        </authorList>
    </citation>
    <scope>NUCLEOTIDE SEQUENCE [LARGE SCALE GENOMIC DNA]</scope>
    <source>
        <strain evidence="10 11">3H-10</strain>
    </source>
</reference>
<dbReference type="PANTHER" id="PTHR30237:SF2">
    <property type="entry name" value="MUREIN TETRAPEPTIDE CARBOXYPEPTIDASE"/>
    <property type="match status" value="1"/>
</dbReference>
<protein>
    <submittedName>
        <fullName evidence="10">LD-carboxypeptidase</fullName>
    </submittedName>
</protein>
<dbReference type="Pfam" id="PF02016">
    <property type="entry name" value="Peptidase_S66"/>
    <property type="match status" value="1"/>
</dbReference>
<evidence type="ECO:0000313" key="9">
    <source>
        <dbReference type="EMBL" id="MBA4536382.1"/>
    </source>
</evidence>
<feature type="domain" description="LD-carboxypeptidase N-terminal" evidence="7">
    <location>
        <begin position="15"/>
        <end position="131"/>
    </location>
</feature>
<dbReference type="InterPro" id="IPR029062">
    <property type="entry name" value="Class_I_gatase-like"/>
</dbReference>
<dbReference type="Proteomes" id="UP000570010">
    <property type="component" value="Unassembled WGS sequence"/>
</dbReference>
<dbReference type="Proteomes" id="UP000472971">
    <property type="component" value="Unassembled WGS sequence"/>
</dbReference>
<name>A0A6B3VR28_9BACI</name>
<dbReference type="Pfam" id="PF17676">
    <property type="entry name" value="Peptidase_S66C"/>
    <property type="match status" value="1"/>
</dbReference>
<dbReference type="Gene3D" id="3.50.30.60">
    <property type="entry name" value="LD-carboxypeptidase A C-terminal domain-like"/>
    <property type="match status" value="1"/>
</dbReference>
<sequence>MTITFPPPLKNRSTIGITAPSNSVPKAFQPLLDLAILNFKKRGFKIIEGKTVRRETRADKTTRASELEDFLLNDQIDAIFPPWGGNLLIDILPLLSWDKLKNINKKWIIGYSDISTLNFVYTLLTGTATAHSTNLIDLSAKNWDNVTSKWLNILETDSGIFTQISSKYCQSSWEKSHKPLGSGFYLDTPTFWRLFGENKEAKSTEFSGILLGGCLNTLKTLIGTHFGNITKFRQNFIGDSPLIWYLESANVNIYDIYDSLWQMKHSGWFNNTSGILFGRFYNCQVEKDLNIESTIHSVLSDLNLPILYNVDIGHSPPQMTLINGANATVTYHDGLGEIKTFIPRRVG</sequence>
<evidence type="ECO:0000313" key="12">
    <source>
        <dbReference type="Proteomes" id="UP000570010"/>
    </source>
</evidence>
<keyword evidence="11" id="KW-1185">Reference proteome</keyword>